<dbReference type="EMBL" id="JAQQCL010000003">
    <property type="protein sequence ID" value="MFM0715930.1"/>
    <property type="molecule type" value="Genomic_DNA"/>
</dbReference>
<organism evidence="1 2">
    <name type="scientific">Paraburkholderia strydomiana</name>
    <dbReference type="NCBI Taxonomy" id="1245417"/>
    <lineage>
        <taxon>Bacteria</taxon>
        <taxon>Pseudomonadati</taxon>
        <taxon>Pseudomonadota</taxon>
        <taxon>Betaproteobacteria</taxon>
        <taxon>Burkholderiales</taxon>
        <taxon>Burkholderiaceae</taxon>
        <taxon>Paraburkholderia</taxon>
    </lineage>
</organism>
<name>A0ABW9EA39_9BURK</name>
<evidence type="ECO:0008006" key="3">
    <source>
        <dbReference type="Google" id="ProtNLM"/>
    </source>
</evidence>
<evidence type="ECO:0000313" key="1">
    <source>
        <dbReference type="EMBL" id="MFM0715930.1"/>
    </source>
</evidence>
<accession>A0ABW9EA39</accession>
<dbReference type="RefSeq" id="WP_408152473.1">
    <property type="nucleotide sequence ID" value="NZ_JAQQCL010000003.1"/>
</dbReference>
<comment type="caution">
    <text evidence="1">The sequence shown here is derived from an EMBL/GenBank/DDBJ whole genome shotgun (WGS) entry which is preliminary data.</text>
</comment>
<gene>
    <name evidence="1" type="ORF">PQQ73_06275</name>
</gene>
<sequence>MDTKTKTLDPAQPRRRAAMRFIPDGADYIGVSRTTAWRLAQADADFLATVTLFKIGILTMALTDELDRFLALKKAKCAGLQVERMKRMRAHRAKHDGEFDKTKAMVSASSAATAQKFDGEFDAETAEKKMPA</sequence>
<proteinExistence type="predicted"/>
<keyword evidence="2" id="KW-1185">Reference proteome</keyword>
<protein>
    <recommendedName>
        <fullName evidence="3">DNA-binding protein</fullName>
    </recommendedName>
</protein>
<dbReference type="Proteomes" id="UP001629392">
    <property type="component" value="Unassembled WGS sequence"/>
</dbReference>
<evidence type="ECO:0000313" key="2">
    <source>
        <dbReference type="Proteomes" id="UP001629392"/>
    </source>
</evidence>
<reference evidence="1 2" key="1">
    <citation type="journal article" date="2024" name="Chem. Sci.">
        <title>Discovery of megapolipeptins by genome mining of a Burkholderiales bacteria collection.</title>
        <authorList>
            <person name="Paulo B.S."/>
            <person name="Recchia M.J.J."/>
            <person name="Lee S."/>
            <person name="Fergusson C.H."/>
            <person name="Romanowski S.B."/>
            <person name="Hernandez A."/>
            <person name="Krull N."/>
            <person name="Liu D.Y."/>
            <person name="Cavanagh H."/>
            <person name="Bos A."/>
            <person name="Gray C.A."/>
            <person name="Murphy B.T."/>
            <person name="Linington R.G."/>
            <person name="Eustaquio A.S."/>
        </authorList>
    </citation>
    <scope>NUCLEOTIDE SEQUENCE [LARGE SCALE GENOMIC DNA]</scope>
    <source>
        <strain evidence="1 2">RL17-350-BIC-E</strain>
    </source>
</reference>